<feature type="region of interest" description="Disordered" evidence="1">
    <location>
        <begin position="1"/>
        <end position="61"/>
    </location>
</feature>
<sequence>MVPLPAPRNDGRGQDMAERTRAALHEELCRSDMNSQSQLSDDSFPAPITPPPRTATPPLNSAELAAARLYLFPSRTATPQNLMVEKPQMATLTPRFRSESHLSPPIADEVTSRFSRILEIGESSRRAEIGEGSRPTEEGDSSKRKTTQVEQPEAVRRNQKQKVTELKEGGILKPPKKRKGLNNWYAQDFIGVFAYLMVSVQQFRLNRLEIQAEMESEDVAATFWIDDETHDDFFASSKSGWWCDRGDLVVGFRDFFYWAAILGYLEK</sequence>
<protein>
    <submittedName>
        <fullName evidence="3">Ta11-like non-LTR retrotransposon</fullName>
    </submittedName>
</protein>
<dbReference type="HOGENOM" id="CLU_1043305_0_0_1"/>
<dbReference type="KEGG" id="ath:AT5G51195"/>
<dbReference type="GeneID" id="835194"/>
<evidence type="ECO:0000256" key="1">
    <source>
        <dbReference type="SAM" id="MobiDB-lite"/>
    </source>
</evidence>
<feature type="compositionally biased region" description="Basic and acidic residues" evidence="1">
    <location>
        <begin position="122"/>
        <end position="143"/>
    </location>
</feature>
<dbReference type="Araport" id="AT5G51195"/>
<feature type="region of interest" description="Disordered" evidence="1">
    <location>
        <begin position="121"/>
        <end position="174"/>
    </location>
</feature>
<dbReference type="TAIR" id="AT5G51195"/>
<feature type="compositionally biased region" description="Polar residues" evidence="1">
    <location>
        <begin position="32"/>
        <end position="41"/>
    </location>
</feature>
<dbReference type="RefSeq" id="NP_680422.1">
    <property type="nucleotide sequence ID" value="NM_148117.1"/>
</dbReference>
<dbReference type="PaxDb" id="3702-AT5G51195.1"/>
<proteinExistence type="predicted"/>
<reference evidence="3 4" key="1">
    <citation type="journal article" date="2000" name="Nature">
        <title>Sequence and analysis of chromosome 5 of the plant Arabidopsis thaliana.</title>
        <authorList>
            <consortium name="Kazusa DNA Research Institute"/>
            <consortium name="Cold Spring Harbor and Washington University in St Louis Sequencing Consortium"/>
            <consortium name="European Union Arabidopsis Genome Sequencing Consortium"/>
            <person name="Tabata S."/>
            <person name="Kaneko T."/>
            <person name="Nakamura Y."/>
            <person name="Kotani H."/>
            <person name="Kato T."/>
            <person name="Asamizu E."/>
            <person name="Miyajima N."/>
            <person name="Sasamoto S."/>
            <person name="Kimura T."/>
            <person name="Hosouchi T."/>
            <person name="Kawashima K."/>
            <person name="Kohara M."/>
            <person name="Matsumoto M."/>
            <person name="Matsuno A."/>
            <person name="Muraki A."/>
            <person name="Nakayama S."/>
            <person name="Nakazaki N."/>
            <person name="Naruo K."/>
            <person name="Okumura S."/>
            <person name="Shinpo S."/>
            <person name="Takeuchi C."/>
            <person name="Wada T."/>
            <person name="Watanabe A."/>
            <person name="Yamada M."/>
            <person name="Yasuda M."/>
            <person name="Sato S."/>
            <person name="de la Bastide M."/>
            <person name="Huang E."/>
            <person name="Spiegel L."/>
            <person name="Gnoj L."/>
            <person name="O'Shaughnessy A."/>
            <person name="Preston R."/>
            <person name="Habermann K."/>
            <person name="Murray J."/>
            <person name="Johnson D."/>
            <person name="Rohlfing T."/>
            <person name="Nelson J."/>
            <person name="Stoneking T."/>
            <person name="Pepin K."/>
            <person name="Spieth J."/>
            <person name="Sekhon M."/>
            <person name="Armstrong J."/>
            <person name="Becker M."/>
            <person name="Belter E."/>
            <person name="Cordum H."/>
            <person name="Cordes M."/>
            <person name="Courtney L."/>
            <person name="Courtney W."/>
            <person name="Dante M."/>
            <person name="Du H."/>
            <person name="Edwards J."/>
            <person name="Fryman J."/>
            <person name="Haakensen B."/>
            <person name="Lamar E."/>
            <person name="Latreille P."/>
            <person name="Leonard S."/>
            <person name="Meyer R."/>
            <person name="Mulvaney E."/>
            <person name="Ozersky P."/>
            <person name="Riley A."/>
            <person name="Strowmatt C."/>
            <person name="Wagner-McPherson C."/>
            <person name="Wollam A."/>
            <person name="Yoakum M."/>
            <person name="Bell M."/>
            <person name="Dedhia N."/>
            <person name="Parnell L."/>
            <person name="Shah R."/>
            <person name="Rodriguez M."/>
            <person name="See L.H."/>
            <person name="Vil D."/>
            <person name="Baker J."/>
            <person name="Kirchoff K."/>
            <person name="Toth K."/>
            <person name="King L."/>
            <person name="Bahret A."/>
            <person name="Miller B."/>
            <person name="Marra M."/>
            <person name="Martienssen R."/>
            <person name="McCombie W.R."/>
            <person name="Wilson R.K."/>
            <person name="Murphy G."/>
            <person name="Bancroft I."/>
            <person name="Volckaert G."/>
            <person name="Wambutt R."/>
            <person name="Dusterhoft A."/>
            <person name="Stiekema W."/>
            <person name="Pohl T."/>
            <person name="Entian K.D."/>
            <person name="Terryn N."/>
            <person name="Hartley N."/>
            <person name="Bent E."/>
            <person name="Johnson S."/>
            <person name="Langham S.A."/>
            <person name="McCullagh B."/>
            <person name="Robben J."/>
            <person name="Grymonprez B."/>
            <person name="Zimmermann W."/>
            <person name="Ramsperger U."/>
            <person name="Wedler H."/>
            <person name="Balke K."/>
            <person name="Wedler E."/>
            <person name="Peters S."/>
            <person name="van Staveren M."/>
            <person name="Dirkse W."/>
            <person name="Mooijman P."/>
            <person name="Lankhorst R.K."/>
            <person name="Weitzenegger T."/>
            <person name="Bothe G."/>
            <person name="Rose M."/>
            <person name="Hauf J."/>
            <person name="Berneiser S."/>
            <person name="Hempel S."/>
            <person name="Feldpausch M."/>
            <person name="Lamberth S."/>
            <person name="Villarroel R."/>
            <person name="Gielen J."/>
            <person name="Ardiles W."/>
            <person name="Bents O."/>
            <person name="Lemcke K."/>
            <person name="Kolesov G."/>
            <person name="Mayer K."/>
            <person name="Rudd S."/>
            <person name="Schoof H."/>
            <person name="Schueller C."/>
            <person name="Zaccaria P."/>
            <person name="Mewes H.W."/>
            <person name="Bevan M."/>
            <person name="Fransz P."/>
        </authorList>
    </citation>
    <scope>NUCLEOTIDE SEQUENCE [LARGE SCALE GENOMIC DNA]</scope>
    <source>
        <strain evidence="4">cv. Columbia</strain>
    </source>
</reference>
<evidence type="ECO:0000313" key="4">
    <source>
        <dbReference type="Proteomes" id="UP000006548"/>
    </source>
</evidence>
<feature type="compositionally biased region" description="Basic and acidic residues" evidence="1">
    <location>
        <begin position="9"/>
        <end position="30"/>
    </location>
</feature>
<dbReference type="EMBL" id="CP002688">
    <property type="protein sequence ID" value="AED96051.1"/>
    <property type="molecule type" value="Genomic_DNA"/>
</dbReference>
<name>F4KBW5_ARATH</name>
<gene>
    <name evidence="2 3" type="ordered locus">At5g51195</name>
</gene>
<dbReference type="GlyGen" id="F4KBW5">
    <property type="glycosylation" value="1 site"/>
</dbReference>
<accession>F4KBW5</accession>
<reference evidence="4" key="2">
    <citation type="journal article" date="2017" name="Plant J.">
        <title>Araport11: a complete reannotation of the Arabidopsis thaliana reference genome.</title>
        <authorList>
            <person name="Cheng C.Y."/>
            <person name="Krishnakumar V."/>
            <person name="Chan A.P."/>
            <person name="Thibaud-Nissen F."/>
            <person name="Schobel S."/>
            <person name="Town C.D."/>
        </authorList>
    </citation>
    <scope>GENOME REANNOTATION</scope>
    <source>
        <strain evidence="4">cv. Columbia</strain>
    </source>
</reference>
<evidence type="ECO:0000313" key="2">
    <source>
        <dbReference type="Araport" id="AT5G51195"/>
    </source>
</evidence>
<dbReference type="InParanoid" id="F4KBW5"/>
<dbReference type="AlphaFoldDB" id="F4KBW5"/>
<dbReference type="SMR" id="F4KBW5"/>
<organism evidence="3 4">
    <name type="scientific">Arabidopsis thaliana</name>
    <name type="common">Mouse-ear cress</name>
    <dbReference type="NCBI Taxonomy" id="3702"/>
    <lineage>
        <taxon>Eukaryota</taxon>
        <taxon>Viridiplantae</taxon>
        <taxon>Streptophyta</taxon>
        <taxon>Embryophyta</taxon>
        <taxon>Tracheophyta</taxon>
        <taxon>Spermatophyta</taxon>
        <taxon>Magnoliopsida</taxon>
        <taxon>eudicotyledons</taxon>
        <taxon>Gunneridae</taxon>
        <taxon>Pentapetalae</taxon>
        <taxon>rosids</taxon>
        <taxon>malvids</taxon>
        <taxon>Brassicales</taxon>
        <taxon>Brassicaceae</taxon>
        <taxon>Camelineae</taxon>
        <taxon>Arabidopsis</taxon>
    </lineage>
</organism>
<evidence type="ECO:0000313" key="3">
    <source>
        <dbReference type="EMBL" id="AED96051.1"/>
    </source>
</evidence>
<keyword evidence="4" id="KW-1185">Reference proteome</keyword>
<dbReference type="Proteomes" id="UP000006548">
    <property type="component" value="Chromosome 5"/>
</dbReference>